<gene>
    <name evidence="2" type="ORF">ACJRO7_035322</name>
</gene>
<accession>A0ABD3J8K1</accession>
<feature type="region of interest" description="Disordered" evidence="1">
    <location>
        <begin position="1"/>
        <end position="65"/>
    </location>
</feature>
<proteinExistence type="predicted"/>
<organism evidence="2 3">
    <name type="scientific">Eucalyptus globulus</name>
    <name type="common">Tasmanian blue gum</name>
    <dbReference type="NCBI Taxonomy" id="34317"/>
    <lineage>
        <taxon>Eukaryota</taxon>
        <taxon>Viridiplantae</taxon>
        <taxon>Streptophyta</taxon>
        <taxon>Embryophyta</taxon>
        <taxon>Tracheophyta</taxon>
        <taxon>Spermatophyta</taxon>
        <taxon>Magnoliopsida</taxon>
        <taxon>eudicotyledons</taxon>
        <taxon>Gunneridae</taxon>
        <taxon>Pentapetalae</taxon>
        <taxon>rosids</taxon>
        <taxon>malvids</taxon>
        <taxon>Myrtales</taxon>
        <taxon>Myrtaceae</taxon>
        <taxon>Myrtoideae</taxon>
        <taxon>Eucalypteae</taxon>
        <taxon>Eucalyptus</taxon>
    </lineage>
</organism>
<dbReference type="AlphaFoldDB" id="A0ABD3J8K1"/>
<evidence type="ECO:0000313" key="2">
    <source>
        <dbReference type="EMBL" id="KAL3723124.1"/>
    </source>
</evidence>
<dbReference type="EMBL" id="JBJKBG010000009">
    <property type="protein sequence ID" value="KAL3723124.1"/>
    <property type="molecule type" value="Genomic_DNA"/>
</dbReference>
<reference evidence="2 3" key="1">
    <citation type="submission" date="2024-11" db="EMBL/GenBank/DDBJ databases">
        <title>Chromosome-level genome assembly of Eucalyptus globulus Labill. provides insights into its genome evolution.</title>
        <authorList>
            <person name="Li X."/>
        </authorList>
    </citation>
    <scope>NUCLEOTIDE SEQUENCE [LARGE SCALE GENOMIC DNA]</scope>
    <source>
        <strain evidence="2">CL2024</strain>
        <tissue evidence="2">Fresh tender leaves</tissue>
    </source>
</reference>
<dbReference type="Proteomes" id="UP001634007">
    <property type="component" value="Unassembled WGS sequence"/>
</dbReference>
<protein>
    <submittedName>
        <fullName evidence="2">Uncharacterized protein</fullName>
    </submittedName>
</protein>
<evidence type="ECO:0000256" key="1">
    <source>
        <dbReference type="SAM" id="MobiDB-lite"/>
    </source>
</evidence>
<feature type="compositionally biased region" description="Basic and acidic residues" evidence="1">
    <location>
        <begin position="29"/>
        <end position="60"/>
    </location>
</feature>
<sequence length="91" mass="9967">MNRNAFGADSFTGGKRPSAEKGMTLGASERMRSDVPRRETGRRLDASDECKVSSPEEAKEGASNPRLLRRCLDKKSPVFTVNCAVCAEVYI</sequence>
<comment type="caution">
    <text evidence="2">The sequence shown here is derived from an EMBL/GenBank/DDBJ whole genome shotgun (WGS) entry which is preliminary data.</text>
</comment>
<name>A0ABD3J8K1_EUCGL</name>
<keyword evidence="3" id="KW-1185">Reference proteome</keyword>
<evidence type="ECO:0000313" key="3">
    <source>
        <dbReference type="Proteomes" id="UP001634007"/>
    </source>
</evidence>